<comment type="function">
    <text evidence="7">Responsible for synthesis of pseudouridine from uracil.</text>
</comment>
<dbReference type="PANTHER" id="PTHR21600:SF44">
    <property type="entry name" value="RIBOSOMAL LARGE SUBUNIT PSEUDOURIDINE SYNTHASE D"/>
    <property type="match status" value="1"/>
</dbReference>
<dbReference type="Pfam" id="PF01479">
    <property type="entry name" value="S4"/>
    <property type="match status" value="1"/>
</dbReference>
<feature type="domain" description="RNA-binding S4" evidence="8">
    <location>
        <begin position="14"/>
        <end position="78"/>
    </location>
</feature>
<dbReference type="InterPro" id="IPR006225">
    <property type="entry name" value="PsdUridine_synth_RluC/D"/>
</dbReference>
<dbReference type="InterPro" id="IPR002942">
    <property type="entry name" value="S4_RNA-bd"/>
</dbReference>
<dbReference type="EMBL" id="CP117826">
    <property type="protein sequence ID" value="XCC62949.1"/>
    <property type="molecule type" value="Genomic_DNA"/>
</dbReference>
<name>A0AAU8AA01_9FIRM</name>
<dbReference type="PROSITE" id="PS50889">
    <property type="entry name" value="S4"/>
    <property type="match status" value="1"/>
</dbReference>
<dbReference type="PROSITE" id="PS01129">
    <property type="entry name" value="PSI_RLU"/>
    <property type="match status" value="1"/>
</dbReference>
<comment type="similarity">
    <text evidence="2 7">Belongs to the pseudouridine synthase RluA family.</text>
</comment>
<dbReference type="InterPro" id="IPR036986">
    <property type="entry name" value="S4_RNA-bd_sf"/>
</dbReference>
<feature type="active site" evidence="5">
    <location>
        <position position="137"/>
    </location>
</feature>
<dbReference type="InterPro" id="IPR020103">
    <property type="entry name" value="PsdUridine_synth_cat_dom_sf"/>
</dbReference>
<dbReference type="Pfam" id="PF00849">
    <property type="entry name" value="PseudoU_synth_2"/>
    <property type="match status" value="1"/>
</dbReference>
<accession>A0AAU8AA01</accession>
<dbReference type="InterPro" id="IPR050188">
    <property type="entry name" value="RluA_PseudoU_synthase"/>
</dbReference>
<evidence type="ECO:0000259" key="8">
    <source>
        <dbReference type="SMART" id="SM00363"/>
    </source>
</evidence>
<dbReference type="InterPro" id="IPR006145">
    <property type="entry name" value="PsdUridine_synth_RsuA/RluA"/>
</dbReference>
<evidence type="ECO:0000256" key="1">
    <source>
        <dbReference type="ARBA" id="ARBA00000073"/>
    </source>
</evidence>
<keyword evidence="3 6" id="KW-0694">RNA-binding</keyword>
<evidence type="ECO:0000256" key="6">
    <source>
        <dbReference type="PROSITE-ProRule" id="PRU00182"/>
    </source>
</evidence>
<dbReference type="SUPFAM" id="SSF55174">
    <property type="entry name" value="Alpha-L RNA-binding motif"/>
    <property type="match status" value="1"/>
</dbReference>
<sequence>MATLRKKAELQGKQRLDAYLAEVYPQFSRSFLKKLIEQESILLNGRVVKAGNKVKAGDTIELDVPEAEEISVVPQDLPLDIVYQDHDIAVINKPQGMVTHPAPGNYEGTLVNALLYHIGDLSGINGQLRPGIVHRLDKDTSGLLIIAKNDGAHKALAEQIAQKTAQRIYLALVYGNIKDEEGTISTLLGRDVRDRKKMAVVRAGGREAVTNYRVLERYGNYTLVECRLKTGRTHQIRVHMKYIGHPVVGDPVYCRQKDPFGLSGQLLHAKRLEIIHPRTGEEMVFEAPLPAYFTEVLTQLKKI</sequence>
<dbReference type="EC" id="5.4.99.-" evidence="7"/>
<protein>
    <recommendedName>
        <fullName evidence="7">Pseudouridine synthase</fullName>
        <ecNumber evidence="7">5.4.99.-</ecNumber>
    </recommendedName>
</protein>
<evidence type="ECO:0000256" key="2">
    <source>
        <dbReference type="ARBA" id="ARBA00010876"/>
    </source>
</evidence>
<evidence type="ECO:0000256" key="3">
    <source>
        <dbReference type="ARBA" id="ARBA00022884"/>
    </source>
</evidence>
<evidence type="ECO:0000313" key="9">
    <source>
        <dbReference type="EMBL" id="XCC62949.1"/>
    </source>
</evidence>
<dbReference type="GO" id="GO:0000455">
    <property type="term" value="P:enzyme-directed rRNA pseudouridine synthesis"/>
    <property type="evidence" value="ECO:0007669"/>
    <property type="project" value="UniProtKB-ARBA"/>
</dbReference>
<dbReference type="CDD" id="cd02869">
    <property type="entry name" value="PseudoU_synth_RluA_like"/>
    <property type="match status" value="1"/>
</dbReference>
<evidence type="ECO:0000256" key="5">
    <source>
        <dbReference type="PIRSR" id="PIRSR606225-1"/>
    </source>
</evidence>
<keyword evidence="4 7" id="KW-0413">Isomerase</keyword>
<dbReference type="PANTHER" id="PTHR21600">
    <property type="entry name" value="MITOCHONDRIAL RNA PSEUDOURIDINE SYNTHASE"/>
    <property type="match status" value="1"/>
</dbReference>
<dbReference type="CDD" id="cd00165">
    <property type="entry name" value="S4"/>
    <property type="match status" value="1"/>
</dbReference>
<evidence type="ECO:0000256" key="7">
    <source>
        <dbReference type="RuleBase" id="RU362028"/>
    </source>
</evidence>
<proteinExistence type="inferred from homology"/>
<dbReference type="Gene3D" id="3.30.2350.10">
    <property type="entry name" value="Pseudouridine synthase"/>
    <property type="match status" value="1"/>
</dbReference>
<dbReference type="RefSeq" id="WP_353423838.1">
    <property type="nucleotide sequence ID" value="NZ_CP117826.1"/>
</dbReference>
<gene>
    <name evidence="9" type="ORF">PUP29_03250</name>
</gene>
<dbReference type="SMART" id="SM00363">
    <property type="entry name" value="S4"/>
    <property type="match status" value="1"/>
</dbReference>
<dbReference type="SUPFAM" id="SSF55120">
    <property type="entry name" value="Pseudouridine synthase"/>
    <property type="match status" value="1"/>
</dbReference>
<dbReference type="InterPro" id="IPR006224">
    <property type="entry name" value="PsdUridine_synth_RluA-like_CS"/>
</dbReference>
<reference evidence="9" key="1">
    <citation type="submission" date="2023-02" db="EMBL/GenBank/DDBJ databases">
        <title>Gut commensal Christensenella minuta modulates host metabolism via a new class of secondary bile acids.</title>
        <authorList>
            <person name="Liu C."/>
        </authorList>
    </citation>
    <scope>NUCLEOTIDE SEQUENCE</scope>
    <source>
        <strain evidence="9">CA70</strain>
    </source>
</reference>
<evidence type="ECO:0000256" key="4">
    <source>
        <dbReference type="ARBA" id="ARBA00023235"/>
    </source>
</evidence>
<organism evidence="9">
    <name type="scientific">Christensenella massiliensis</name>
    <dbReference type="NCBI Taxonomy" id="1805714"/>
    <lineage>
        <taxon>Bacteria</taxon>
        <taxon>Bacillati</taxon>
        <taxon>Bacillota</taxon>
        <taxon>Clostridia</taxon>
        <taxon>Christensenellales</taxon>
        <taxon>Christensenellaceae</taxon>
        <taxon>Christensenella</taxon>
    </lineage>
</organism>
<dbReference type="FunFam" id="3.30.2350.10:FF:000006">
    <property type="entry name" value="Pseudouridine synthase"/>
    <property type="match status" value="1"/>
</dbReference>
<dbReference type="Gene3D" id="3.10.290.10">
    <property type="entry name" value="RNA-binding S4 domain"/>
    <property type="match status" value="1"/>
</dbReference>
<dbReference type="AlphaFoldDB" id="A0AAU8AA01"/>
<comment type="catalytic activity">
    <reaction evidence="1 7">
        <text>a uridine in RNA = a pseudouridine in RNA</text>
        <dbReference type="Rhea" id="RHEA:48348"/>
        <dbReference type="Rhea" id="RHEA-COMP:12068"/>
        <dbReference type="Rhea" id="RHEA-COMP:12069"/>
        <dbReference type="ChEBI" id="CHEBI:65314"/>
        <dbReference type="ChEBI" id="CHEBI:65315"/>
    </reaction>
</comment>
<dbReference type="NCBIfam" id="TIGR00005">
    <property type="entry name" value="rluA_subfam"/>
    <property type="match status" value="1"/>
</dbReference>
<dbReference type="GO" id="GO:0120159">
    <property type="term" value="F:rRNA pseudouridine synthase activity"/>
    <property type="evidence" value="ECO:0007669"/>
    <property type="project" value="UniProtKB-ARBA"/>
</dbReference>
<dbReference type="GO" id="GO:0003723">
    <property type="term" value="F:RNA binding"/>
    <property type="evidence" value="ECO:0007669"/>
    <property type="project" value="UniProtKB-KW"/>
</dbReference>